<evidence type="ECO:0000256" key="6">
    <source>
        <dbReference type="ARBA" id="ARBA00022989"/>
    </source>
</evidence>
<feature type="transmembrane region" description="Helical" evidence="8">
    <location>
        <begin position="285"/>
        <end position="304"/>
    </location>
</feature>
<proteinExistence type="inferred from homology"/>
<dbReference type="Gene3D" id="1.20.1530.20">
    <property type="match status" value="1"/>
</dbReference>
<evidence type="ECO:0000256" key="4">
    <source>
        <dbReference type="ARBA" id="ARBA00022475"/>
    </source>
</evidence>
<accession>W0SC09</accession>
<name>W0SC09_9PROT</name>
<keyword evidence="7 8" id="KW-0472">Membrane</keyword>
<evidence type="ECO:0000256" key="7">
    <source>
        <dbReference type="ARBA" id="ARBA00023136"/>
    </source>
</evidence>
<feature type="transmembrane region" description="Helical" evidence="8">
    <location>
        <begin position="45"/>
        <end position="61"/>
    </location>
</feature>
<organism evidence="9 10">
    <name type="scientific">Sulfuritalea hydrogenivorans sk43H</name>
    <dbReference type="NCBI Taxonomy" id="1223802"/>
    <lineage>
        <taxon>Bacteria</taxon>
        <taxon>Pseudomonadati</taxon>
        <taxon>Pseudomonadota</taxon>
        <taxon>Betaproteobacteria</taxon>
        <taxon>Nitrosomonadales</taxon>
        <taxon>Sterolibacteriaceae</taxon>
        <taxon>Sulfuritalea</taxon>
    </lineage>
</organism>
<dbReference type="HOGENOM" id="CLU_056175_3_1_4"/>
<keyword evidence="5 8" id="KW-0812">Transmembrane</keyword>
<comment type="similarity">
    <text evidence="2">Belongs to the auxin efflux carrier (TC 2.A.69) family.</text>
</comment>
<keyword evidence="4" id="KW-1003">Cell membrane</keyword>
<evidence type="ECO:0000256" key="5">
    <source>
        <dbReference type="ARBA" id="ARBA00022692"/>
    </source>
</evidence>
<dbReference type="Pfam" id="PF03547">
    <property type="entry name" value="Mem_trans"/>
    <property type="match status" value="1"/>
</dbReference>
<dbReference type="Proteomes" id="UP000031637">
    <property type="component" value="Chromosome"/>
</dbReference>
<keyword evidence="6 8" id="KW-1133">Transmembrane helix</keyword>
<keyword evidence="10" id="KW-1185">Reference proteome</keyword>
<feature type="transmembrane region" description="Helical" evidence="8">
    <location>
        <begin position="73"/>
        <end position="91"/>
    </location>
</feature>
<sequence>MSVSGVSPALAPALALLPDFALILLGSGLRRVLHLGDHFWSGLEKLIYFVLFPALLFNGLVKTRIEWTTAAPMIGVAAGAMATGIVLGYGAKLFRLAPMSFASQYQCAFRFNSYIGLAVAGKLYGVPGIAAMAIVVGVMVPPANMAAVWMLARHGEASVWRELARNPLILATLAGVAANVAGFQPPEALLQFLGRLGEAAIALGLLAVGAGLRTGNAKVGAGATAAAAYLLTIKLVAMPLATLALIRWTGLTGVYADVALAFSALPTASSAFILAQRMGGDGTRVAWLISVGTLLGMLSLPFWLSLR</sequence>
<dbReference type="STRING" id="1223802.SUTH_00633"/>
<feature type="transmembrane region" description="Helical" evidence="8">
    <location>
        <begin position="189"/>
        <end position="212"/>
    </location>
</feature>
<evidence type="ECO:0000256" key="8">
    <source>
        <dbReference type="SAM" id="Phobius"/>
    </source>
</evidence>
<evidence type="ECO:0000256" key="3">
    <source>
        <dbReference type="ARBA" id="ARBA00022448"/>
    </source>
</evidence>
<dbReference type="KEGG" id="shd:SUTH_00633"/>
<feature type="transmembrane region" description="Helical" evidence="8">
    <location>
        <begin position="129"/>
        <end position="151"/>
    </location>
</feature>
<comment type="subcellular location">
    <subcellularLocation>
        <location evidence="1">Cell membrane</location>
        <topology evidence="1">Multi-pass membrane protein</topology>
    </subcellularLocation>
</comment>
<evidence type="ECO:0000256" key="2">
    <source>
        <dbReference type="ARBA" id="ARBA00010145"/>
    </source>
</evidence>
<keyword evidence="3" id="KW-0813">Transport</keyword>
<evidence type="ECO:0000256" key="1">
    <source>
        <dbReference type="ARBA" id="ARBA00004651"/>
    </source>
</evidence>
<dbReference type="GO" id="GO:0005886">
    <property type="term" value="C:plasma membrane"/>
    <property type="evidence" value="ECO:0007669"/>
    <property type="project" value="UniProtKB-SubCell"/>
</dbReference>
<gene>
    <name evidence="9" type="ORF">SUTH_00633</name>
</gene>
<dbReference type="EMBL" id="AP012547">
    <property type="protein sequence ID" value="BAO28447.1"/>
    <property type="molecule type" value="Genomic_DNA"/>
</dbReference>
<reference evidence="9 10" key="1">
    <citation type="journal article" date="2014" name="Syst. Appl. Microbiol.">
        <title>Complete genomes of freshwater sulfur oxidizers Sulfuricella denitrificans skB26 and Sulfuritalea hydrogenivorans sk43H: genetic insights into the sulfur oxidation pathway of betaproteobacteria.</title>
        <authorList>
            <person name="Watanabe T."/>
            <person name="Kojima H."/>
            <person name="Fukui M."/>
        </authorList>
    </citation>
    <scope>NUCLEOTIDE SEQUENCE [LARGE SCALE GENOMIC DNA]</scope>
    <source>
        <strain evidence="9">DSM22779</strain>
    </source>
</reference>
<dbReference type="PANTHER" id="PTHR36838">
    <property type="entry name" value="AUXIN EFFLUX CARRIER FAMILY PROTEIN"/>
    <property type="match status" value="1"/>
</dbReference>
<dbReference type="PANTHER" id="PTHR36838:SF4">
    <property type="entry name" value="AUXIN EFFLUX CARRIER FAMILY PROTEIN"/>
    <property type="match status" value="1"/>
</dbReference>
<evidence type="ECO:0000313" key="9">
    <source>
        <dbReference type="EMBL" id="BAO28447.1"/>
    </source>
</evidence>
<feature type="transmembrane region" description="Helical" evidence="8">
    <location>
        <begin position="163"/>
        <end position="183"/>
    </location>
</feature>
<dbReference type="OrthoDB" id="9805563at2"/>
<evidence type="ECO:0000313" key="10">
    <source>
        <dbReference type="Proteomes" id="UP000031637"/>
    </source>
</evidence>
<dbReference type="InterPro" id="IPR004776">
    <property type="entry name" value="Mem_transp_PIN-like"/>
</dbReference>
<feature type="transmembrane region" description="Helical" evidence="8">
    <location>
        <begin position="254"/>
        <end position="273"/>
    </location>
</feature>
<protein>
    <submittedName>
        <fullName evidence="9">Auxin efflux carrier</fullName>
    </submittedName>
</protein>
<dbReference type="GO" id="GO:0055085">
    <property type="term" value="P:transmembrane transport"/>
    <property type="evidence" value="ECO:0007669"/>
    <property type="project" value="InterPro"/>
</dbReference>
<dbReference type="InterPro" id="IPR038770">
    <property type="entry name" value="Na+/solute_symporter_sf"/>
</dbReference>
<feature type="transmembrane region" description="Helical" evidence="8">
    <location>
        <begin position="224"/>
        <end position="248"/>
    </location>
</feature>
<dbReference type="AlphaFoldDB" id="W0SC09"/>